<dbReference type="GO" id="GO:0004252">
    <property type="term" value="F:serine-type endopeptidase activity"/>
    <property type="evidence" value="ECO:0007669"/>
    <property type="project" value="InterPro"/>
</dbReference>
<evidence type="ECO:0000256" key="3">
    <source>
        <dbReference type="ARBA" id="ARBA00013650"/>
    </source>
</evidence>
<feature type="active site" evidence="11">
    <location>
        <position position="35"/>
    </location>
</feature>
<evidence type="ECO:0000259" key="13">
    <source>
        <dbReference type="Pfam" id="PF10502"/>
    </source>
</evidence>
<keyword evidence="10" id="KW-0472">Membrane</keyword>
<dbReference type="InterPro" id="IPR036286">
    <property type="entry name" value="LexA/Signal_pep-like_sf"/>
</dbReference>
<feature type="chain" id="PRO_5043530947" description="Mitochondrial inner membrane protease subunit 2" evidence="12">
    <location>
        <begin position="21"/>
        <end position="171"/>
    </location>
</feature>
<evidence type="ECO:0000256" key="4">
    <source>
        <dbReference type="ARBA" id="ARBA00022670"/>
    </source>
</evidence>
<feature type="signal peptide" evidence="12">
    <location>
        <begin position="1"/>
        <end position="20"/>
    </location>
</feature>
<feature type="domain" description="Peptidase S26" evidence="13">
    <location>
        <begin position="100"/>
        <end position="143"/>
    </location>
</feature>
<dbReference type="PANTHER" id="PTHR46041">
    <property type="entry name" value="MITOCHONDRIAL INNER MEMBRANE PROTEASE SUBUNIT 2"/>
    <property type="match status" value="1"/>
</dbReference>
<dbReference type="Proteomes" id="UP001489004">
    <property type="component" value="Unassembled WGS sequence"/>
</dbReference>
<keyword evidence="15" id="KW-1185">Reference proteome</keyword>
<keyword evidence="5" id="KW-0812">Transmembrane</keyword>
<evidence type="ECO:0000256" key="7">
    <source>
        <dbReference type="ARBA" id="ARBA00022801"/>
    </source>
</evidence>
<dbReference type="InterPro" id="IPR019533">
    <property type="entry name" value="Peptidase_S26"/>
</dbReference>
<evidence type="ECO:0000313" key="15">
    <source>
        <dbReference type="Proteomes" id="UP001489004"/>
    </source>
</evidence>
<evidence type="ECO:0000256" key="1">
    <source>
        <dbReference type="ARBA" id="ARBA00004434"/>
    </source>
</evidence>
<comment type="caution">
    <text evidence="14">The sequence shown here is derived from an EMBL/GenBank/DDBJ whole genome shotgun (WGS) entry which is preliminary data.</text>
</comment>
<comment type="subcellular location">
    <subcellularLocation>
        <location evidence="1">Mitochondrion inner membrane</location>
        <topology evidence="1">Single-pass membrane protein</topology>
    </subcellularLocation>
</comment>
<keyword evidence="12" id="KW-0732">Signal</keyword>
<evidence type="ECO:0000256" key="11">
    <source>
        <dbReference type="PIRSR" id="PIRSR600223-1"/>
    </source>
</evidence>
<feature type="domain" description="Peptidase S26" evidence="13">
    <location>
        <begin position="6"/>
        <end position="93"/>
    </location>
</feature>
<comment type="similarity">
    <text evidence="2">Belongs to the peptidase S26 family. IMP2 subfamily.</text>
</comment>
<dbReference type="GO" id="GO:0006627">
    <property type="term" value="P:protein processing involved in protein targeting to mitochondrion"/>
    <property type="evidence" value="ECO:0007669"/>
    <property type="project" value="InterPro"/>
</dbReference>
<dbReference type="Pfam" id="PF10502">
    <property type="entry name" value="Peptidase_S26"/>
    <property type="match status" value="2"/>
</dbReference>
<dbReference type="CDD" id="cd06530">
    <property type="entry name" value="S26_SPase_I"/>
    <property type="match status" value="1"/>
</dbReference>
<dbReference type="InterPro" id="IPR000223">
    <property type="entry name" value="Pept_S26A_signal_pept_1"/>
</dbReference>
<evidence type="ECO:0000256" key="2">
    <source>
        <dbReference type="ARBA" id="ARBA00007066"/>
    </source>
</evidence>
<evidence type="ECO:0000313" key="14">
    <source>
        <dbReference type="EMBL" id="KAK9820562.1"/>
    </source>
</evidence>
<dbReference type="SUPFAM" id="SSF51306">
    <property type="entry name" value="LexA/Signal peptidase"/>
    <property type="match status" value="1"/>
</dbReference>
<name>A0AAW1QGW7_9CHLO</name>
<keyword evidence="9" id="KW-0496">Mitochondrion</keyword>
<dbReference type="EMBL" id="JALJOR010000003">
    <property type="protein sequence ID" value="KAK9820562.1"/>
    <property type="molecule type" value="Genomic_DNA"/>
</dbReference>
<dbReference type="GO" id="GO:0006465">
    <property type="term" value="P:signal peptide processing"/>
    <property type="evidence" value="ECO:0007669"/>
    <property type="project" value="InterPro"/>
</dbReference>
<keyword evidence="8" id="KW-1133">Transmembrane helix</keyword>
<sequence>MSYAWRFIKQTLWWTPVVITVNDCICGQAVVNGRSMQPTLNPAPEAGKDRVLADKLSIRLYQYNRGDVVLLRCPDHPHTILVKRLLALEGDWVLVPGVADIQKIPKGHCWIEGDNPALSEDSRSKYGPVPLGLIEGRVTHVIWPPSRIGRITAALPPGRLLATNRLKTPAR</sequence>
<dbReference type="FunFam" id="2.10.109.10:FF:000005">
    <property type="entry name" value="Mitochondrial inner membrane protease subunit"/>
    <property type="match status" value="1"/>
</dbReference>
<keyword evidence="4" id="KW-0645">Protease</keyword>
<reference evidence="14 15" key="1">
    <citation type="journal article" date="2024" name="Nat. Commun.">
        <title>Phylogenomics reveals the evolutionary origins of lichenization in chlorophyte algae.</title>
        <authorList>
            <person name="Puginier C."/>
            <person name="Libourel C."/>
            <person name="Otte J."/>
            <person name="Skaloud P."/>
            <person name="Haon M."/>
            <person name="Grisel S."/>
            <person name="Petersen M."/>
            <person name="Berrin J.G."/>
            <person name="Delaux P.M."/>
            <person name="Dal Grande F."/>
            <person name="Keller J."/>
        </authorList>
    </citation>
    <scope>NUCLEOTIDE SEQUENCE [LARGE SCALE GENOMIC DNA]</scope>
    <source>
        <strain evidence="14 15">SAG 2043</strain>
    </source>
</reference>
<keyword evidence="6" id="KW-0999">Mitochondrion inner membrane</keyword>
<evidence type="ECO:0000256" key="8">
    <source>
        <dbReference type="ARBA" id="ARBA00022989"/>
    </source>
</evidence>
<evidence type="ECO:0000256" key="10">
    <source>
        <dbReference type="ARBA" id="ARBA00023136"/>
    </source>
</evidence>
<dbReference type="Gene3D" id="2.10.109.10">
    <property type="entry name" value="Umud Fragment, subunit A"/>
    <property type="match status" value="1"/>
</dbReference>
<protein>
    <recommendedName>
        <fullName evidence="3">Mitochondrial inner membrane protease subunit 2</fullName>
    </recommendedName>
</protein>
<evidence type="ECO:0000256" key="5">
    <source>
        <dbReference type="ARBA" id="ARBA00022692"/>
    </source>
</evidence>
<dbReference type="PRINTS" id="PR00727">
    <property type="entry name" value="LEADERPTASE"/>
</dbReference>
<organism evidence="14 15">
    <name type="scientific">[Myrmecia] bisecta</name>
    <dbReference type="NCBI Taxonomy" id="41462"/>
    <lineage>
        <taxon>Eukaryota</taxon>
        <taxon>Viridiplantae</taxon>
        <taxon>Chlorophyta</taxon>
        <taxon>core chlorophytes</taxon>
        <taxon>Trebouxiophyceae</taxon>
        <taxon>Trebouxiales</taxon>
        <taxon>Trebouxiaceae</taxon>
        <taxon>Myrmecia</taxon>
    </lineage>
</organism>
<dbReference type="PANTHER" id="PTHR46041:SF2">
    <property type="entry name" value="MITOCHONDRIAL INNER MEMBRANE PROTEASE SUBUNIT 2"/>
    <property type="match status" value="1"/>
</dbReference>
<evidence type="ECO:0000256" key="6">
    <source>
        <dbReference type="ARBA" id="ARBA00022792"/>
    </source>
</evidence>
<dbReference type="InterPro" id="IPR037730">
    <property type="entry name" value="IMP2"/>
</dbReference>
<feature type="active site" evidence="11">
    <location>
        <position position="83"/>
    </location>
</feature>
<accession>A0AAW1QGW7</accession>
<dbReference type="GO" id="GO:0042720">
    <property type="term" value="C:mitochondrial inner membrane peptidase complex"/>
    <property type="evidence" value="ECO:0007669"/>
    <property type="project" value="InterPro"/>
</dbReference>
<evidence type="ECO:0000256" key="9">
    <source>
        <dbReference type="ARBA" id="ARBA00023128"/>
    </source>
</evidence>
<evidence type="ECO:0000256" key="12">
    <source>
        <dbReference type="SAM" id="SignalP"/>
    </source>
</evidence>
<keyword evidence="7" id="KW-0378">Hydrolase</keyword>
<dbReference type="AlphaFoldDB" id="A0AAW1QGW7"/>
<gene>
    <name evidence="14" type="ORF">WJX72_011658</name>
</gene>
<proteinExistence type="inferred from homology"/>